<protein>
    <submittedName>
        <fullName evidence="5">Putative golgin subfamily A member 1 isoform X1</fullName>
    </submittedName>
</protein>
<dbReference type="PROSITE" id="PS50913">
    <property type="entry name" value="GRIP"/>
    <property type="match status" value="1"/>
</dbReference>
<name>A0A2G8LRT3_STIJA</name>
<dbReference type="PANTHER" id="PTHR23157:SF24">
    <property type="entry name" value="GOLGIN SUBFAMILY A MEMBER 1"/>
    <property type="match status" value="1"/>
</dbReference>
<dbReference type="STRING" id="307972.A0A2G8LRT3"/>
<reference evidence="5 6" key="1">
    <citation type="journal article" date="2017" name="PLoS Biol.">
        <title>The sea cucumber genome provides insights into morphological evolution and visceral regeneration.</title>
        <authorList>
            <person name="Zhang X."/>
            <person name="Sun L."/>
            <person name="Yuan J."/>
            <person name="Sun Y."/>
            <person name="Gao Y."/>
            <person name="Zhang L."/>
            <person name="Li S."/>
            <person name="Dai H."/>
            <person name="Hamel J.F."/>
            <person name="Liu C."/>
            <person name="Yu Y."/>
            <person name="Liu S."/>
            <person name="Lin W."/>
            <person name="Guo K."/>
            <person name="Jin S."/>
            <person name="Xu P."/>
            <person name="Storey K.B."/>
            <person name="Huan P."/>
            <person name="Zhang T."/>
            <person name="Zhou Y."/>
            <person name="Zhang J."/>
            <person name="Lin C."/>
            <person name="Li X."/>
            <person name="Xing L."/>
            <person name="Huo D."/>
            <person name="Sun M."/>
            <person name="Wang L."/>
            <person name="Mercier A."/>
            <person name="Li F."/>
            <person name="Yang H."/>
            <person name="Xiang J."/>
        </authorList>
    </citation>
    <scope>NUCLEOTIDE SEQUENCE [LARGE SCALE GENOMIC DNA]</scope>
    <source>
        <strain evidence="5">Shaxun</strain>
        <tissue evidence="5">Muscle</tissue>
    </source>
</reference>
<proteinExistence type="predicted"/>
<organism evidence="5 6">
    <name type="scientific">Stichopus japonicus</name>
    <name type="common">Sea cucumber</name>
    <dbReference type="NCBI Taxonomy" id="307972"/>
    <lineage>
        <taxon>Eukaryota</taxon>
        <taxon>Metazoa</taxon>
        <taxon>Echinodermata</taxon>
        <taxon>Eleutherozoa</taxon>
        <taxon>Echinozoa</taxon>
        <taxon>Holothuroidea</taxon>
        <taxon>Aspidochirotacea</taxon>
        <taxon>Aspidochirotida</taxon>
        <taxon>Stichopodidae</taxon>
        <taxon>Apostichopus</taxon>
    </lineage>
</organism>
<feature type="compositionally biased region" description="Low complexity" evidence="3">
    <location>
        <begin position="54"/>
        <end position="68"/>
    </location>
</feature>
<feature type="compositionally biased region" description="Basic and acidic residues" evidence="3">
    <location>
        <begin position="33"/>
        <end position="42"/>
    </location>
</feature>
<feature type="region of interest" description="Disordered" evidence="3">
    <location>
        <begin position="590"/>
        <end position="622"/>
    </location>
</feature>
<feature type="compositionally biased region" description="Basic and acidic residues" evidence="3">
    <location>
        <begin position="69"/>
        <end position="87"/>
    </location>
</feature>
<evidence type="ECO:0000256" key="2">
    <source>
        <dbReference type="SAM" id="Coils"/>
    </source>
</evidence>
<evidence type="ECO:0000313" key="6">
    <source>
        <dbReference type="Proteomes" id="UP000230750"/>
    </source>
</evidence>
<keyword evidence="6" id="KW-1185">Reference proteome</keyword>
<feature type="compositionally biased region" description="Basic and acidic residues" evidence="3">
    <location>
        <begin position="226"/>
        <end position="251"/>
    </location>
</feature>
<feature type="region of interest" description="Disordered" evidence="3">
    <location>
        <begin position="288"/>
        <end position="332"/>
    </location>
</feature>
<dbReference type="AlphaFoldDB" id="A0A2G8LRT3"/>
<evidence type="ECO:0000259" key="4">
    <source>
        <dbReference type="PROSITE" id="PS50913"/>
    </source>
</evidence>
<dbReference type="PANTHER" id="PTHR23157">
    <property type="entry name" value="GRIP AND COILED-COIL DOMAIN-CONTAINING PROTEIN 1"/>
    <property type="match status" value="1"/>
</dbReference>
<dbReference type="OrthoDB" id="5848685at2759"/>
<comment type="caution">
    <text evidence="5">The sequence shown here is derived from an EMBL/GenBank/DDBJ whole genome shotgun (WGS) entry which is preliminary data.</text>
</comment>
<feature type="coiled-coil region" evidence="2">
    <location>
        <begin position="670"/>
        <end position="697"/>
    </location>
</feature>
<feature type="region of interest" description="Disordered" evidence="3">
    <location>
        <begin position="13"/>
        <end position="87"/>
    </location>
</feature>
<dbReference type="Proteomes" id="UP000230750">
    <property type="component" value="Unassembled WGS sequence"/>
</dbReference>
<dbReference type="Pfam" id="PF01465">
    <property type="entry name" value="GRIP"/>
    <property type="match status" value="1"/>
</dbReference>
<feature type="compositionally biased region" description="Basic and acidic residues" evidence="3">
    <location>
        <begin position="591"/>
        <end position="613"/>
    </location>
</feature>
<sequence length="904" mass="104070">MFAKLKKKIAEEEGVDEGELTAKVTPGGAQRKSSRENARRAGETSPASLSPWGSTSSLASSVSATPTSAKKDSVDSSRKDGFGNKDEQIKKLEEKLDEYSLLLKEAVKAKEKMENSVISHEEATNKKIQDINEQYQLRRSKMAEKLASAVKKKEDEMTEKLQEVEKENSSLQERLQRLERTRFKKEEEQEDFQGFQVQELAKVKHMLLNSQESLQKCRADLEQSRERLEEKSNLSEELSRTVQTLKDEKAEVSNSRDQLQKSKDAMQETLTRMEKEALIMEERCQTLTKEKQERESQILSLEKKAATTQEELDAHKYSEQSSKSQVKKDFDEKDRTITRLQDKLSVLEQRLQDTSLSEDGKVTAVKAERDLLEKKLEEVRNQLSELKIQSSEQISSLEKQISHLNAKILEDQDDQKETKKDLEASTVRYQKEMEKMEARIKELEEEKGIHIEKLKKQSTDLVLQKSASETEMSNAQRSFDQSKKLIMEQKQQLQEKVAGFEAKIIQLETARDFDKSASEHKIGRLQSVNEEYLEKEIEHERQVTQLEEEKEKLQRQAGQLAKEKLETEGQLRDVKEEVKALQQKLAESESIAERLSEEKKKIEQDLSDKESKHKSQSQDYTSMVSKLTDKQIEIDDLQKQHAADLAEIQRTLSEKDGALGILRESPIILCKEHEEKIKQLEKGLEDQHSELESHQQGSEQIHQHSAKLVLTGVKGRDGMLSCTHLFHNHVAIPTADRFHGRSGTRIDGENKTIKMQQQRLSDLKKTLSRELKVQANIGNIGNDSSEETSRANDVHESIAPPPVSMEMPPASLSTISLNNYHENNAMDYREINFRYLRHVVFKFMSGTDIECIQLLKAVSVVLEFTQQEQKIIRETLEWKNSWFGARPRRRNWDIKLPSKNPHIR</sequence>
<dbReference type="InterPro" id="IPR000237">
    <property type="entry name" value="GRIP_dom"/>
</dbReference>
<dbReference type="InterPro" id="IPR051952">
    <property type="entry name" value="Golgi-autophagy_related"/>
</dbReference>
<dbReference type="Gene3D" id="1.10.220.60">
    <property type="entry name" value="GRIP domain"/>
    <property type="match status" value="1"/>
</dbReference>
<dbReference type="EMBL" id="MRZV01000003">
    <property type="protein sequence ID" value="PIK62922.1"/>
    <property type="molecule type" value="Genomic_DNA"/>
</dbReference>
<gene>
    <name evidence="5" type="ORF">BSL78_00157</name>
</gene>
<evidence type="ECO:0000256" key="3">
    <source>
        <dbReference type="SAM" id="MobiDB-lite"/>
    </source>
</evidence>
<feature type="domain" description="GRIP" evidence="4">
    <location>
        <begin position="826"/>
        <end position="875"/>
    </location>
</feature>
<feature type="region of interest" description="Disordered" evidence="3">
    <location>
        <begin position="226"/>
        <end position="265"/>
    </location>
</feature>
<evidence type="ECO:0000256" key="1">
    <source>
        <dbReference type="ARBA" id="ARBA00023054"/>
    </source>
</evidence>
<feature type="compositionally biased region" description="Basic and acidic residues" evidence="3">
    <location>
        <begin position="288"/>
        <end position="305"/>
    </location>
</feature>
<evidence type="ECO:0000313" key="5">
    <source>
        <dbReference type="EMBL" id="PIK62922.1"/>
    </source>
</evidence>
<keyword evidence="1 2" id="KW-0175">Coiled coil</keyword>
<accession>A0A2G8LRT3</accession>
<dbReference type="SMART" id="SM00755">
    <property type="entry name" value="Grip"/>
    <property type="match status" value="1"/>
</dbReference>
<dbReference type="GO" id="GO:0005794">
    <property type="term" value="C:Golgi apparatus"/>
    <property type="evidence" value="ECO:0007669"/>
    <property type="project" value="TreeGrafter"/>
</dbReference>